<keyword evidence="1" id="KW-0175">Coiled coil</keyword>
<reference evidence="3 5" key="1">
    <citation type="submission" date="2023-10" db="EMBL/GenBank/DDBJ databases">
        <title>Genomes of two closely related lineages of the louse Polyplax serrata with different host specificities.</title>
        <authorList>
            <person name="Martinu J."/>
            <person name="Tarabai H."/>
            <person name="Stefka J."/>
            <person name="Hypsa V."/>
        </authorList>
    </citation>
    <scope>NUCLEOTIDE SEQUENCE [LARGE SCALE GENOMIC DNA]</scope>
    <source>
        <strain evidence="2">98ZLc_SE</strain>
        <strain evidence="3">HR10_N</strain>
    </source>
</reference>
<dbReference type="EMBL" id="JAWJWF010000009">
    <property type="protein sequence ID" value="KAK6630167.1"/>
    <property type="molecule type" value="Genomic_DNA"/>
</dbReference>
<sequence length="221" mass="25527">MSAAAKIAFESQTARDFVWPYEKPLVEVADEPPYETKGKDFYLPRIPPEDCGCYAHACERSKYRELAEKKADIQKNIELIEQQMTAITNDMLDSPCGVTDEAMKTIYETDFLRRGWPFTKYRTLLAETDCKLCPPPMYKQVIGLKNGYRDPTTFRLVPHVLPGTDPAKPISFSKTPESLNYYWKVWPGRSEYQDTYSKQGRGIMISAQQFLEPMPSTRRRN</sequence>
<evidence type="ECO:0000256" key="1">
    <source>
        <dbReference type="SAM" id="Coils"/>
    </source>
</evidence>
<accession>A0AAN8XMC5</accession>
<evidence type="ECO:0000313" key="2">
    <source>
        <dbReference type="EMBL" id="KAK6630167.1"/>
    </source>
</evidence>
<evidence type="ECO:0000313" key="5">
    <source>
        <dbReference type="Proteomes" id="UP001372834"/>
    </source>
</evidence>
<proteinExistence type="predicted"/>
<comment type="caution">
    <text evidence="3">The sequence shown here is derived from an EMBL/GenBank/DDBJ whole genome shotgun (WGS) entry which is preliminary data.</text>
</comment>
<dbReference type="Proteomes" id="UP001359485">
    <property type="component" value="Unassembled WGS sequence"/>
</dbReference>
<name>A0AAN8XMC5_POLSC</name>
<organism evidence="3 5">
    <name type="scientific">Polyplax serrata</name>
    <name type="common">Common mouse louse</name>
    <dbReference type="NCBI Taxonomy" id="468196"/>
    <lineage>
        <taxon>Eukaryota</taxon>
        <taxon>Metazoa</taxon>
        <taxon>Ecdysozoa</taxon>
        <taxon>Arthropoda</taxon>
        <taxon>Hexapoda</taxon>
        <taxon>Insecta</taxon>
        <taxon>Pterygota</taxon>
        <taxon>Neoptera</taxon>
        <taxon>Paraneoptera</taxon>
        <taxon>Psocodea</taxon>
        <taxon>Troctomorpha</taxon>
        <taxon>Phthiraptera</taxon>
        <taxon>Anoplura</taxon>
        <taxon>Polyplacidae</taxon>
        <taxon>Polyplax</taxon>
    </lineage>
</organism>
<evidence type="ECO:0000313" key="4">
    <source>
        <dbReference type="Proteomes" id="UP001359485"/>
    </source>
</evidence>
<gene>
    <name evidence="3" type="ORF">RUM43_004984</name>
    <name evidence="2" type="ORF">RUM44_005723</name>
</gene>
<keyword evidence="4" id="KW-1185">Reference proteome</keyword>
<dbReference type="AlphaFoldDB" id="A0AAN8XMC5"/>
<dbReference type="EMBL" id="JAWJWE010000002">
    <property type="protein sequence ID" value="KAK6643479.1"/>
    <property type="molecule type" value="Genomic_DNA"/>
</dbReference>
<protein>
    <submittedName>
        <fullName evidence="3">Uncharacterized protein</fullName>
    </submittedName>
</protein>
<dbReference type="Proteomes" id="UP001372834">
    <property type="component" value="Unassembled WGS sequence"/>
</dbReference>
<evidence type="ECO:0000313" key="3">
    <source>
        <dbReference type="EMBL" id="KAK6643479.1"/>
    </source>
</evidence>
<feature type="coiled-coil region" evidence="1">
    <location>
        <begin position="63"/>
        <end position="90"/>
    </location>
</feature>